<feature type="transmembrane region" description="Helical" evidence="1">
    <location>
        <begin position="69"/>
        <end position="92"/>
    </location>
</feature>
<accession>A0A1Y6FVR5</accession>
<feature type="transmembrane region" description="Helical" evidence="1">
    <location>
        <begin position="243"/>
        <end position="263"/>
    </location>
</feature>
<keyword evidence="1" id="KW-0472">Membrane</keyword>
<sequence length="274" mass="29720">MDIAIREGLAEARALARQHWQALLTYVGLGVVLPFLLLSSEPIFDLRTLVAIAADPWTYRVSGSITGPLYLLGIVSLIVSGALLAAWNALLADIREGYISEIMYGLVAGAAYLAVNMILYFGVGIILSLPILLLAAFQPVQSYGIALAILRYIVSALLGSWIYARFCLVGPVMAASGRLEPVSAFAESWRRTRTAWPRLLGLYLAIYVLSGLLTLALLAPHLFILFNSAPGSFAETAMSVGWLLFWAAYFLMLLLVPAGLYSASEDRTTVEVFA</sequence>
<dbReference type="RefSeq" id="WP_086457957.1">
    <property type="nucleotide sequence ID" value="NZ_FXWL01000004.1"/>
</dbReference>
<keyword evidence="1" id="KW-1133">Transmembrane helix</keyword>
<evidence type="ECO:0008006" key="4">
    <source>
        <dbReference type="Google" id="ProtNLM"/>
    </source>
</evidence>
<evidence type="ECO:0000313" key="2">
    <source>
        <dbReference type="EMBL" id="SMQ79324.1"/>
    </source>
</evidence>
<keyword evidence="1" id="KW-0812">Transmembrane</keyword>
<evidence type="ECO:0000256" key="1">
    <source>
        <dbReference type="SAM" id="Phobius"/>
    </source>
</evidence>
<keyword evidence="3" id="KW-1185">Reference proteome</keyword>
<feature type="transmembrane region" description="Helical" evidence="1">
    <location>
        <begin position="200"/>
        <end position="223"/>
    </location>
</feature>
<proteinExistence type="predicted"/>
<reference evidence="3" key="1">
    <citation type="submission" date="2017-04" db="EMBL/GenBank/DDBJ databases">
        <authorList>
            <person name="Varghese N."/>
            <person name="Submissions S."/>
        </authorList>
    </citation>
    <scope>NUCLEOTIDE SEQUENCE [LARGE SCALE GENOMIC DNA]</scope>
    <source>
        <strain evidence="3">UI2</strain>
    </source>
</reference>
<dbReference type="AlphaFoldDB" id="A0A1Y6FVR5"/>
<dbReference type="EMBL" id="FXWL01000004">
    <property type="protein sequence ID" value="SMQ79324.1"/>
    <property type="molecule type" value="Genomic_DNA"/>
</dbReference>
<organism evidence="2 3">
    <name type="scientific">Sphingopyxis terrae subsp. ummariensis</name>
    <dbReference type="NCBI Taxonomy" id="429001"/>
    <lineage>
        <taxon>Bacteria</taxon>
        <taxon>Pseudomonadati</taxon>
        <taxon>Pseudomonadota</taxon>
        <taxon>Alphaproteobacteria</taxon>
        <taxon>Sphingomonadales</taxon>
        <taxon>Sphingomonadaceae</taxon>
        <taxon>Sphingopyxis</taxon>
    </lineage>
</organism>
<name>A0A1Y6FVR5_9SPHN</name>
<protein>
    <recommendedName>
        <fullName evidence="4">Glycerophosphoryl diester phosphodiesterase membrane domain-containing protein</fullName>
    </recommendedName>
</protein>
<evidence type="ECO:0000313" key="3">
    <source>
        <dbReference type="Proteomes" id="UP000194469"/>
    </source>
</evidence>
<feature type="transmembrane region" description="Helical" evidence="1">
    <location>
        <begin position="104"/>
        <end position="137"/>
    </location>
</feature>
<feature type="transmembrane region" description="Helical" evidence="1">
    <location>
        <begin position="20"/>
        <end position="38"/>
    </location>
</feature>
<dbReference type="Proteomes" id="UP000194469">
    <property type="component" value="Unassembled WGS sequence"/>
</dbReference>
<gene>
    <name evidence="2" type="ORF">SAMN06295984_3267</name>
</gene>
<feature type="transmembrane region" description="Helical" evidence="1">
    <location>
        <begin position="143"/>
        <end position="164"/>
    </location>
</feature>
<dbReference type="GeneID" id="303003193"/>